<feature type="region of interest" description="Disordered" evidence="1">
    <location>
        <begin position="22"/>
        <end position="44"/>
    </location>
</feature>
<evidence type="ECO:0000256" key="1">
    <source>
        <dbReference type="SAM" id="MobiDB-lite"/>
    </source>
</evidence>
<reference evidence="3" key="1">
    <citation type="submission" date="2020-04" db="EMBL/GenBank/DDBJ databases">
        <title>Ralstonia solanacearum UW576, UW763, UW773, and UW774.</title>
        <authorList>
            <person name="Steidl O."/>
            <person name="Truchon A."/>
            <person name="Allen C."/>
        </authorList>
    </citation>
    <scope>NUCLEOTIDE SEQUENCE [LARGE SCALE GENOMIC DNA]</scope>
    <source>
        <strain evidence="3">UW774</strain>
    </source>
</reference>
<accession>A0AA92JZC9</accession>
<gene>
    <name evidence="2" type="ORF">HF909_03295</name>
</gene>
<proteinExistence type="predicted"/>
<evidence type="ECO:0000313" key="3">
    <source>
        <dbReference type="Proteomes" id="UP000593970"/>
    </source>
</evidence>
<protein>
    <submittedName>
        <fullName evidence="2">Uncharacterized protein</fullName>
    </submittedName>
</protein>
<dbReference type="NCBIfam" id="NF041023">
    <property type="entry name" value="PP0621_fam"/>
    <property type="match status" value="1"/>
</dbReference>
<organism evidence="2 3">
    <name type="scientific">Ralstonia solanacearum</name>
    <name type="common">Pseudomonas solanacearum</name>
    <dbReference type="NCBI Taxonomy" id="305"/>
    <lineage>
        <taxon>Bacteria</taxon>
        <taxon>Pseudomonadati</taxon>
        <taxon>Pseudomonadota</taxon>
        <taxon>Betaproteobacteria</taxon>
        <taxon>Burkholderiales</taxon>
        <taxon>Burkholderiaceae</taxon>
        <taxon>Ralstonia</taxon>
        <taxon>Ralstonia solanacearum species complex</taxon>
    </lineage>
</organism>
<dbReference type="InterPro" id="IPR049708">
    <property type="entry name" value="PP0621-like"/>
</dbReference>
<dbReference type="AlphaFoldDB" id="A0AA92JZC9"/>
<evidence type="ECO:0000313" key="2">
    <source>
        <dbReference type="EMBL" id="QOK95557.1"/>
    </source>
</evidence>
<sequence length="92" mass="9911">MARPVLLILLLLAGLWWLSRQSPRQARPTPSAPTGRQRTKTPDAAQRIEQCAVCGVHAPRTGMVALPGGRYRCAEHAEQAEQAEQADGRGGA</sequence>
<dbReference type="Proteomes" id="UP000593970">
    <property type="component" value="Chromosome"/>
</dbReference>
<name>A0AA92JZC9_RALSL</name>
<dbReference type="EMBL" id="CP051169">
    <property type="protein sequence ID" value="QOK95557.1"/>
    <property type="molecule type" value="Genomic_DNA"/>
</dbReference>